<dbReference type="KEGG" id="uli:ETAA1_15070"/>
<feature type="domain" description="Fatty acid desaturase" evidence="11">
    <location>
        <begin position="41"/>
        <end position="259"/>
    </location>
</feature>
<dbReference type="Pfam" id="PF00487">
    <property type="entry name" value="FA_desaturase"/>
    <property type="match status" value="1"/>
</dbReference>
<evidence type="ECO:0000259" key="11">
    <source>
        <dbReference type="Pfam" id="PF00487"/>
    </source>
</evidence>
<gene>
    <name evidence="12" type="ORF">ETAA1_15070</name>
</gene>
<keyword evidence="6" id="KW-0560">Oxidoreductase</keyword>
<accession>A0A517XPZ8</accession>
<dbReference type="AlphaFoldDB" id="A0A517XPZ8"/>
<evidence type="ECO:0000256" key="10">
    <source>
        <dbReference type="SAM" id="Phobius"/>
    </source>
</evidence>
<keyword evidence="13" id="KW-1185">Reference proteome</keyword>
<feature type="transmembrane region" description="Helical" evidence="10">
    <location>
        <begin position="20"/>
        <end position="38"/>
    </location>
</feature>
<keyword evidence="7" id="KW-0408">Iron</keyword>
<protein>
    <submittedName>
        <fullName evidence="12">Fatty acid desaturase</fullName>
    </submittedName>
</protein>
<evidence type="ECO:0000313" key="13">
    <source>
        <dbReference type="Proteomes" id="UP000319576"/>
    </source>
</evidence>
<keyword evidence="5 10" id="KW-1133">Transmembrane helix</keyword>
<dbReference type="CDD" id="cd03505">
    <property type="entry name" value="Delta9-FADS-like"/>
    <property type="match status" value="1"/>
</dbReference>
<evidence type="ECO:0000313" key="12">
    <source>
        <dbReference type="EMBL" id="QDU19577.1"/>
    </source>
</evidence>
<keyword evidence="8" id="KW-0443">Lipid metabolism</keyword>
<evidence type="ECO:0000256" key="5">
    <source>
        <dbReference type="ARBA" id="ARBA00022989"/>
    </source>
</evidence>
<organism evidence="12 13">
    <name type="scientific">Urbifossiella limnaea</name>
    <dbReference type="NCBI Taxonomy" id="2528023"/>
    <lineage>
        <taxon>Bacteria</taxon>
        <taxon>Pseudomonadati</taxon>
        <taxon>Planctomycetota</taxon>
        <taxon>Planctomycetia</taxon>
        <taxon>Gemmatales</taxon>
        <taxon>Gemmataceae</taxon>
        <taxon>Urbifossiella</taxon>
    </lineage>
</organism>
<evidence type="ECO:0000256" key="7">
    <source>
        <dbReference type="ARBA" id="ARBA00023004"/>
    </source>
</evidence>
<dbReference type="InterPro" id="IPR015876">
    <property type="entry name" value="Acyl-CoA_DS"/>
</dbReference>
<name>A0A517XPZ8_9BACT</name>
<evidence type="ECO:0000256" key="9">
    <source>
        <dbReference type="ARBA" id="ARBA00023136"/>
    </source>
</evidence>
<dbReference type="PRINTS" id="PR00075">
    <property type="entry name" value="FACDDSATRASE"/>
</dbReference>
<dbReference type="PANTHER" id="PTHR11351">
    <property type="entry name" value="ACYL-COA DESATURASE"/>
    <property type="match status" value="1"/>
</dbReference>
<evidence type="ECO:0000256" key="8">
    <source>
        <dbReference type="ARBA" id="ARBA00023098"/>
    </source>
</evidence>
<dbReference type="RefSeq" id="WP_145235759.1">
    <property type="nucleotide sequence ID" value="NZ_CP036273.1"/>
</dbReference>
<keyword evidence="4" id="KW-0276">Fatty acid metabolism</keyword>
<sequence length="308" mass="34539">MPSPLVSPSRAGLIRWAHELLPLVGVPAAVVAAVVYGLPLHVAVAAFLMALASGLGVTVGFHRLFTHCAFATPRPVEWALMVLGCMAGQASPFWWIATHRDHHRHSDRPGDPHSPHLDGGGWRGFWHAHMGWLTQDYRYDPRTVPDLTRRRDLAFIDRHWFEWYLLGLALPAAVAYLIGGTPTDALLGFLWGGLVRHFVTQQATFAVNSVAHVWGSRPYPTTDSSRNNWLVGVLAMGEGWHNNHHAFPTSARHGFRWWQADVSWYTIWALERVGLAWRVRRPKAAHPSQRVGFQPSELPQEAQVVLPE</sequence>
<comment type="subcellular location">
    <subcellularLocation>
        <location evidence="1">Membrane</location>
        <topology evidence="1">Multi-pass membrane protein</topology>
    </subcellularLocation>
</comment>
<evidence type="ECO:0000256" key="2">
    <source>
        <dbReference type="ARBA" id="ARBA00008749"/>
    </source>
</evidence>
<dbReference type="Proteomes" id="UP000319576">
    <property type="component" value="Chromosome"/>
</dbReference>
<dbReference type="EMBL" id="CP036273">
    <property type="protein sequence ID" value="QDU19577.1"/>
    <property type="molecule type" value="Genomic_DNA"/>
</dbReference>
<evidence type="ECO:0000256" key="4">
    <source>
        <dbReference type="ARBA" id="ARBA00022832"/>
    </source>
</evidence>
<keyword evidence="9 10" id="KW-0472">Membrane</keyword>
<evidence type="ECO:0000256" key="3">
    <source>
        <dbReference type="ARBA" id="ARBA00022692"/>
    </source>
</evidence>
<proteinExistence type="inferred from homology"/>
<comment type="similarity">
    <text evidence="2">Belongs to the fatty acid desaturase type 2 family.</text>
</comment>
<dbReference type="GO" id="GO:0016717">
    <property type="term" value="F:oxidoreductase activity, acting on paired donors, with oxidation of a pair of donors resulting in the reduction of molecular oxygen to two molecules of water"/>
    <property type="evidence" value="ECO:0007669"/>
    <property type="project" value="InterPro"/>
</dbReference>
<feature type="transmembrane region" description="Helical" evidence="10">
    <location>
        <begin position="45"/>
        <end position="66"/>
    </location>
</feature>
<evidence type="ECO:0000256" key="1">
    <source>
        <dbReference type="ARBA" id="ARBA00004141"/>
    </source>
</evidence>
<dbReference type="OrthoDB" id="19906at2"/>
<dbReference type="GO" id="GO:0006631">
    <property type="term" value="P:fatty acid metabolic process"/>
    <property type="evidence" value="ECO:0007669"/>
    <property type="project" value="UniProtKB-KW"/>
</dbReference>
<evidence type="ECO:0000256" key="6">
    <source>
        <dbReference type="ARBA" id="ARBA00023002"/>
    </source>
</evidence>
<dbReference type="InterPro" id="IPR005804">
    <property type="entry name" value="FA_desaturase_dom"/>
</dbReference>
<feature type="transmembrane region" description="Helical" evidence="10">
    <location>
        <begin position="78"/>
        <end position="97"/>
    </location>
</feature>
<feature type="transmembrane region" description="Helical" evidence="10">
    <location>
        <begin position="160"/>
        <end position="179"/>
    </location>
</feature>
<keyword evidence="3 10" id="KW-0812">Transmembrane</keyword>
<dbReference type="GO" id="GO:0016020">
    <property type="term" value="C:membrane"/>
    <property type="evidence" value="ECO:0007669"/>
    <property type="project" value="UniProtKB-SubCell"/>
</dbReference>
<reference evidence="12 13" key="1">
    <citation type="submission" date="2019-02" db="EMBL/GenBank/DDBJ databases">
        <title>Deep-cultivation of Planctomycetes and their phenomic and genomic characterization uncovers novel biology.</title>
        <authorList>
            <person name="Wiegand S."/>
            <person name="Jogler M."/>
            <person name="Boedeker C."/>
            <person name="Pinto D."/>
            <person name="Vollmers J."/>
            <person name="Rivas-Marin E."/>
            <person name="Kohn T."/>
            <person name="Peeters S.H."/>
            <person name="Heuer A."/>
            <person name="Rast P."/>
            <person name="Oberbeckmann S."/>
            <person name="Bunk B."/>
            <person name="Jeske O."/>
            <person name="Meyerdierks A."/>
            <person name="Storesund J.E."/>
            <person name="Kallscheuer N."/>
            <person name="Luecker S."/>
            <person name="Lage O.M."/>
            <person name="Pohl T."/>
            <person name="Merkel B.J."/>
            <person name="Hornburger P."/>
            <person name="Mueller R.-W."/>
            <person name="Bruemmer F."/>
            <person name="Labrenz M."/>
            <person name="Spormann A.M."/>
            <person name="Op den Camp H."/>
            <person name="Overmann J."/>
            <person name="Amann R."/>
            <person name="Jetten M.S.M."/>
            <person name="Mascher T."/>
            <person name="Medema M.H."/>
            <person name="Devos D.P."/>
            <person name="Kaster A.-K."/>
            <person name="Ovreas L."/>
            <person name="Rohde M."/>
            <person name="Galperin M.Y."/>
            <person name="Jogler C."/>
        </authorList>
    </citation>
    <scope>NUCLEOTIDE SEQUENCE [LARGE SCALE GENOMIC DNA]</scope>
    <source>
        <strain evidence="12 13">ETA_A1</strain>
    </source>
</reference>